<protein>
    <submittedName>
        <fullName evidence="2">Acetyltransferase (GNAT) family protein</fullName>
    </submittedName>
</protein>
<dbReference type="CDD" id="cd04301">
    <property type="entry name" value="NAT_SF"/>
    <property type="match status" value="1"/>
</dbReference>
<gene>
    <name evidence="2" type="ORF">BX591_1322</name>
</gene>
<keyword evidence="2" id="KW-0808">Transferase</keyword>
<dbReference type="AlphaFoldDB" id="A0A329BGF3"/>
<evidence type="ECO:0000313" key="3">
    <source>
        <dbReference type="Proteomes" id="UP000248918"/>
    </source>
</evidence>
<dbReference type="GO" id="GO:0016747">
    <property type="term" value="F:acyltransferase activity, transferring groups other than amino-acyl groups"/>
    <property type="evidence" value="ECO:0007669"/>
    <property type="project" value="InterPro"/>
</dbReference>
<dbReference type="OrthoDB" id="8595358at2"/>
<accession>A0A329BGF3</accession>
<dbReference type="Pfam" id="PF13508">
    <property type="entry name" value="Acetyltransf_7"/>
    <property type="match status" value="1"/>
</dbReference>
<evidence type="ECO:0000259" key="1">
    <source>
        <dbReference type="PROSITE" id="PS51186"/>
    </source>
</evidence>
<feature type="domain" description="N-acetyltransferase" evidence="1">
    <location>
        <begin position="104"/>
        <end position="179"/>
    </location>
</feature>
<reference evidence="2 3" key="1">
    <citation type="submission" date="2018-06" db="EMBL/GenBank/DDBJ databases">
        <title>Genomic Encyclopedia of Type Strains, Phase III (KMG-III): the genomes of soil and plant-associated and newly described type strains.</title>
        <authorList>
            <person name="Whitman W."/>
        </authorList>
    </citation>
    <scope>NUCLEOTIDE SEQUENCE [LARGE SCALE GENOMIC DNA]</scope>
    <source>
        <strain evidence="2 3">LMG 23644</strain>
    </source>
</reference>
<dbReference type="EMBL" id="QLTK01000032">
    <property type="protein sequence ID" value="RAS20927.1"/>
    <property type="molecule type" value="Genomic_DNA"/>
</dbReference>
<comment type="caution">
    <text evidence="2">The sequence shown here is derived from an EMBL/GenBank/DDBJ whole genome shotgun (WGS) entry which is preliminary data.</text>
</comment>
<dbReference type="InterPro" id="IPR016181">
    <property type="entry name" value="Acyl_CoA_acyltransferase"/>
</dbReference>
<dbReference type="InterPro" id="IPR000182">
    <property type="entry name" value="GNAT_dom"/>
</dbReference>
<dbReference type="SUPFAM" id="SSF55729">
    <property type="entry name" value="Acyl-CoA N-acyltransferases (Nat)"/>
    <property type="match status" value="1"/>
</dbReference>
<dbReference type="PROSITE" id="PS51186">
    <property type="entry name" value="GNAT"/>
    <property type="match status" value="1"/>
</dbReference>
<dbReference type="Proteomes" id="UP000248918">
    <property type="component" value="Unassembled WGS sequence"/>
</dbReference>
<proteinExistence type="predicted"/>
<organism evidence="2 3">
    <name type="scientific">Paraburkholderia bryophila</name>
    <dbReference type="NCBI Taxonomy" id="420952"/>
    <lineage>
        <taxon>Bacteria</taxon>
        <taxon>Pseudomonadati</taxon>
        <taxon>Pseudomonadota</taxon>
        <taxon>Betaproteobacteria</taxon>
        <taxon>Burkholderiales</taxon>
        <taxon>Burkholderiaceae</taxon>
        <taxon>Paraburkholderia</taxon>
    </lineage>
</organism>
<name>A0A329BGF3_9BURK</name>
<sequence>MPCLRLQPLWWPGHRRRSHRTCKQDVRQSRDVGRRCIGFIICAWSFGMLCDGYQRQCCIGALIRKPGIFAACRCSRFVTRSPLRFGQFGHSQPTTSDHRMKIPEAIYLHPSRYGQGIGALLIEHACRSLGEIGYRNVSLWVLTSNCRARTFYERAGFEGDDQTRQFELGGAVLWEIRYQRPLDGCY</sequence>
<dbReference type="Gene3D" id="3.40.630.30">
    <property type="match status" value="1"/>
</dbReference>
<evidence type="ECO:0000313" key="2">
    <source>
        <dbReference type="EMBL" id="RAS20927.1"/>
    </source>
</evidence>